<protein>
    <submittedName>
        <fullName evidence="2">Uncharacterized protein</fullName>
    </submittedName>
</protein>
<keyword evidence="1" id="KW-0472">Membrane</keyword>
<proteinExistence type="predicted"/>
<dbReference type="EMBL" id="LHPH01000029">
    <property type="protein sequence ID" value="KPH57004.1"/>
    <property type="molecule type" value="Genomic_DNA"/>
</dbReference>
<evidence type="ECO:0000313" key="2">
    <source>
        <dbReference type="EMBL" id="KPH57004.1"/>
    </source>
</evidence>
<keyword evidence="1" id="KW-1133">Transmembrane helix</keyword>
<name>A0A0N1EAP3_9GAMM</name>
<sequence>MIFAILQQNGENHVTLLKIGLIILIVITYQWLIFKIKFNFKLSVYTLSFSVFQKMLIENDFSF</sequence>
<comment type="caution">
    <text evidence="2">The sequence shown here is derived from an EMBL/GenBank/DDBJ whole genome shotgun (WGS) entry which is preliminary data.</text>
</comment>
<evidence type="ECO:0000313" key="3">
    <source>
        <dbReference type="Proteomes" id="UP000037848"/>
    </source>
</evidence>
<gene>
    <name evidence="2" type="ORF">ADS77_18900</name>
</gene>
<dbReference type="PATRIC" id="fig|187330.3.peg.2436"/>
<evidence type="ECO:0000256" key="1">
    <source>
        <dbReference type="SAM" id="Phobius"/>
    </source>
</evidence>
<dbReference type="Proteomes" id="UP000037848">
    <property type="component" value="Unassembled WGS sequence"/>
</dbReference>
<accession>A0A0N1EAP3</accession>
<feature type="transmembrane region" description="Helical" evidence="1">
    <location>
        <begin position="16"/>
        <end position="34"/>
    </location>
</feature>
<organism evidence="2 3">
    <name type="scientific">Pseudoalteromonas porphyrae</name>
    <dbReference type="NCBI Taxonomy" id="187330"/>
    <lineage>
        <taxon>Bacteria</taxon>
        <taxon>Pseudomonadati</taxon>
        <taxon>Pseudomonadota</taxon>
        <taxon>Gammaproteobacteria</taxon>
        <taxon>Alteromonadales</taxon>
        <taxon>Pseudoalteromonadaceae</taxon>
        <taxon>Pseudoalteromonas</taxon>
    </lineage>
</organism>
<keyword evidence="1" id="KW-0812">Transmembrane</keyword>
<reference evidence="2 3" key="1">
    <citation type="submission" date="2015-08" db="EMBL/GenBank/DDBJ databases">
        <title>Draft Genome Sequence of Pseudoalteromonas porphyrae UCD-SED14.</title>
        <authorList>
            <person name="Coil D.A."/>
            <person name="Jospin G."/>
            <person name="Lee R.D."/>
            <person name="Eisen J.A."/>
        </authorList>
    </citation>
    <scope>NUCLEOTIDE SEQUENCE [LARGE SCALE GENOMIC DNA]</scope>
    <source>
        <strain evidence="2 3">UCD-SED14</strain>
    </source>
</reference>
<dbReference type="AlphaFoldDB" id="A0A0N1EAP3"/>
<keyword evidence="3" id="KW-1185">Reference proteome</keyword>